<evidence type="ECO:0000313" key="3">
    <source>
        <dbReference type="Proteomes" id="UP000579605"/>
    </source>
</evidence>
<dbReference type="Proteomes" id="UP000579605">
    <property type="component" value="Unassembled WGS sequence"/>
</dbReference>
<dbReference type="AlphaFoldDB" id="A0A852ZG62"/>
<comment type="caution">
    <text evidence="2">The sequence shown here is derived from an EMBL/GenBank/DDBJ whole genome shotgun (WGS) entry which is preliminary data.</text>
</comment>
<feature type="region of interest" description="Disordered" evidence="1">
    <location>
        <begin position="35"/>
        <end position="59"/>
    </location>
</feature>
<protein>
    <submittedName>
        <fullName evidence="2">Uncharacterized protein</fullName>
    </submittedName>
</protein>
<name>A0A852ZG62_9ACTN</name>
<evidence type="ECO:0000313" key="2">
    <source>
        <dbReference type="EMBL" id="NYH91155.1"/>
    </source>
</evidence>
<keyword evidence="3" id="KW-1185">Reference proteome</keyword>
<sequence length="59" mass="6221">MTETIGAVEDNGAVDQQELARHLLAQAKEQGIELVSQSGRVVEPAHRPGPGGRELSVST</sequence>
<reference evidence="2 3" key="1">
    <citation type="submission" date="2020-07" db="EMBL/GenBank/DDBJ databases">
        <title>Sequencing the genomes of 1000 actinobacteria strains.</title>
        <authorList>
            <person name="Klenk H.-P."/>
        </authorList>
    </citation>
    <scope>NUCLEOTIDE SEQUENCE [LARGE SCALE GENOMIC DNA]</scope>
    <source>
        <strain evidence="2 3">DSM 18448</strain>
    </source>
</reference>
<evidence type="ECO:0000256" key="1">
    <source>
        <dbReference type="SAM" id="MobiDB-lite"/>
    </source>
</evidence>
<proteinExistence type="predicted"/>
<gene>
    <name evidence="2" type="ORF">F4554_003793</name>
</gene>
<dbReference type="EMBL" id="JACBZH010000001">
    <property type="protein sequence ID" value="NYH91155.1"/>
    <property type="molecule type" value="Genomic_DNA"/>
</dbReference>
<dbReference type="RefSeq" id="WP_179788776.1">
    <property type="nucleotide sequence ID" value="NZ_BAAARR010000009.1"/>
</dbReference>
<organism evidence="2 3">
    <name type="scientific">Actinopolymorpha rutila</name>
    <dbReference type="NCBI Taxonomy" id="446787"/>
    <lineage>
        <taxon>Bacteria</taxon>
        <taxon>Bacillati</taxon>
        <taxon>Actinomycetota</taxon>
        <taxon>Actinomycetes</taxon>
        <taxon>Propionibacteriales</taxon>
        <taxon>Actinopolymorphaceae</taxon>
        <taxon>Actinopolymorpha</taxon>
    </lineage>
</organism>
<accession>A0A852ZG62</accession>